<keyword evidence="1" id="KW-0472">Membrane</keyword>
<sequence>MWENPCDHSSNHGSRDSMDFGKVRLSLNFSEWYSVQRTMLYNIYLGNYMYFLILMVVEFEKLMGKLTKDQLRQVDEFYPHSTGFVADYLWRIRRLVWMSVTIYQSA</sequence>
<dbReference type="AlphaFoldDB" id="A0AAI9X6J8"/>
<evidence type="ECO:0000313" key="2">
    <source>
        <dbReference type="EMBL" id="KAJ9485622.1"/>
    </source>
</evidence>
<accession>A0AAI9X6J8</accession>
<name>A0AAI9X6J8_PENTH</name>
<protein>
    <submittedName>
        <fullName evidence="2">Uncharacterized protein</fullName>
    </submittedName>
</protein>
<proteinExistence type="predicted"/>
<keyword evidence="1" id="KW-0812">Transmembrane</keyword>
<comment type="caution">
    <text evidence="2">The sequence shown here is derived from an EMBL/GenBank/DDBJ whole genome shotgun (WGS) entry which is preliminary data.</text>
</comment>
<feature type="transmembrane region" description="Helical" evidence="1">
    <location>
        <begin position="39"/>
        <end position="59"/>
    </location>
</feature>
<keyword evidence="1" id="KW-1133">Transmembrane helix</keyword>
<keyword evidence="3" id="KW-1185">Reference proteome</keyword>
<evidence type="ECO:0000256" key="1">
    <source>
        <dbReference type="SAM" id="Phobius"/>
    </source>
</evidence>
<reference evidence="2" key="2">
    <citation type="journal article" date="2016" name="Fungal Biol.">
        <title>Ochratoxin A production by Penicillium thymicola.</title>
        <authorList>
            <person name="Nguyen H.D.T."/>
            <person name="McMullin D.R."/>
            <person name="Ponomareva E."/>
            <person name="Riley R."/>
            <person name="Pomraning K.R."/>
            <person name="Baker S.E."/>
            <person name="Seifert K.A."/>
        </authorList>
    </citation>
    <scope>NUCLEOTIDE SEQUENCE</scope>
    <source>
        <strain evidence="2">DAOM 180753</strain>
    </source>
</reference>
<organism evidence="2 3">
    <name type="scientific">Penicillium thymicola</name>
    <dbReference type="NCBI Taxonomy" id="293382"/>
    <lineage>
        <taxon>Eukaryota</taxon>
        <taxon>Fungi</taxon>
        <taxon>Dikarya</taxon>
        <taxon>Ascomycota</taxon>
        <taxon>Pezizomycotina</taxon>
        <taxon>Eurotiomycetes</taxon>
        <taxon>Eurotiomycetidae</taxon>
        <taxon>Eurotiales</taxon>
        <taxon>Aspergillaceae</taxon>
        <taxon>Penicillium</taxon>
    </lineage>
</organism>
<evidence type="ECO:0000313" key="3">
    <source>
        <dbReference type="Proteomes" id="UP001227192"/>
    </source>
</evidence>
<dbReference type="EMBL" id="LACB01000255">
    <property type="protein sequence ID" value="KAJ9485622.1"/>
    <property type="molecule type" value="Genomic_DNA"/>
</dbReference>
<gene>
    <name evidence="2" type="ORF">VN97_g7733</name>
</gene>
<dbReference type="Proteomes" id="UP001227192">
    <property type="component" value="Unassembled WGS sequence"/>
</dbReference>
<reference evidence="2" key="1">
    <citation type="submission" date="2015-06" db="EMBL/GenBank/DDBJ databases">
        <authorList>
            <person name="Nguyen H."/>
        </authorList>
    </citation>
    <scope>NUCLEOTIDE SEQUENCE</scope>
    <source>
        <strain evidence="2">DAOM 180753</strain>
    </source>
</reference>